<evidence type="ECO:0000256" key="1">
    <source>
        <dbReference type="SAM" id="Phobius"/>
    </source>
</evidence>
<feature type="transmembrane region" description="Helical" evidence="1">
    <location>
        <begin position="145"/>
        <end position="167"/>
    </location>
</feature>
<dbReference type="EMBL" id="CP018632">
    <property type="protein sequence ID" value="ASJ71194.1"/>
    <property type="molecule type" value="Genomic_DNA"/>
</dbReference>
<keyword evidence="3" id="KW-1185">Reference proteome</keyword>
<keyword evidence="1" id="KW-1133">Transmembrane helix</keyword>
<dbReference type="AlphaFoldDB" id="A0A2Z2NVL3"/>
<feature type="transmembrane region" description="Helical" evidence="1">
    <location>
        <begin position="90"/>
        <end position="108"/>
    </location>
</feature>
<keyword evidence="1" id="KW-0472">Membrane</keyword>
<feature type="transmembrane region" description="Helical" evidence="1">
    <location>
        <begin position="179"/>
        <end position="198"/>
    </location>
</feature>
<dbReference type="Gene3D" id="3.40.720.10">
    <property type="entry name" value="Alkaline Phosphatase, subunit A"/>
    <property type="match status" value="1"/>
</dbReference>
<reference evidence="2 3" key="1">
    <citation type="submission" date="2016-12" db="EMBL/GenBank/DDBJ databases">
        <authorList>
            <person name="Song W.-J."/>
            <person name="Kurnit D.M."/>
        </authorList>
    </citation>
    <scope>NUCLEOTIDE SEQUENCE [LARGE SCALE GENOMIC DNA]</scope>
    <source>
        <strain evidence="2 3">IMCC3135</strain>
    </source>
</reference>
<accession>A0A2Z2NVL3</accession>
<feature type="transmembrane region" description="Helical" evidence="1">
    <location>
        <begin position="66"/>
        <end position="83"/>
    </location>
</feature>
<evidence type="ECO:0008006" key="4">
    <source>
        <dbReference type="Google" id="ProtNLM"/>
    </source>
</evidence>
<sequence>MNRPLRRNKDQNRLPESTGSTVVIGGDSVSSPSLWRSVIVLSLSVALVYLALLFPSHPGKFGWSNWAQFPLELPVLILLLLAANQKIGRWLSLLLTLAIGLLLLLRLADLGSYLAFNRRFSPLLEIHLVADGWNLASTAVGRFEAGIIVAVVFILLLALGFLLYRCLCTISQVKGKTRTVSLGFVGVALLIGGTALAYEHRTHRDGPVEANVIPEIALRITSLQRSIADQRTFTGELGLDNVMNVATPTFGALAGRDVILVFVESYGRGYLDAERFSATAHSRLAKSESTLSESGLSVKSSWLTSPVRGGRSWLAQATLQSGLEIDNQARFDRLVTSDRLSLSGLFAQAGWYTTGIMPAIQLAWPEGVWYGYEGLYTNSELGFSGERFGYVTMPDQYTLSHFENHIRQPSAKPMMATLALLSTHAPWTPLPQKIDWELVGDGSIYDGSHRFGDPISWEYREQVQDMYEKSFDYTLDILAEYAARYADDALMIVVGDHQPPPIINGWGNSADVPIHIISKDKFLLERLPANEWVNGMLPDADSPSQRMSSLRQTLSTLFEH</sequence>
<gene>
    <name evidence="2" type="ORF">IMCC3135_05410</name>
</gene>
<evidence type="ECO:0000313" key="2">
    <source>
        <dbReference type="EMBL" id="ASJ71194.1"/>
    </source>
</evidence>
<name>A0A2Z2NVL3_9GAMM</name>
<evidence type="ECO:0000313" key="3">
    <source>
        <dbReference type="Proteomes" id="UP000250079"/>
    </source>
</evidence>
<dbReference type="SUPFAM" id="SSF53649">
    <property type="entry name" value="Alkaline phosphatase-like"/>
    <property type="match status" value="1"/>
</dbReference>
<dbReference type="InterPro" id="IPR017850">
    <property type="entry name" value="Alkaline_phosphatase_core_sf"/>
</dbReference>
<protein>
    <recommendedName>
        <fullName evidence="4">Sulfatase N-terminal domain-containing protein</fullName>
    </recommendedName>
</protein>
<feature type="transmembrane region" description="Helical" evidence="1">
    <location>
        <begin position="34"/>
        <end position="54"/>
    </location>
</feature>
<dbReference type="Proteomes" id="UP000250079">
    <property type="component" value="Chromosome"/>
</dbReference>
<dbReference type="KEGG" id="gai:IMCC3135_05410"/>
<keyword evidence="1" id="KW-0812">Transmembrane</keyword>
<organism evidence="2 3">
    <name type="scientific">Granulosicoccus antarcticus IMCC3135</name>
    <dbReference type="NCBI Taxonomy" id="1192854"/>
    <lineage>
        <taxon>Bacteria</taxon>
        <taxon>Pseudomonadati</taxon>
        <taxon>Pseudomonadota</taxon>
        <taxon>Gammaproteobacteria</taxon>
        <taxon>Chromatiales</taxon>
        <taxon>Granulosicoccaceae</taxon>
        <taxon>Granulosicoccus</taxon>
    </lineage>
</organism>
<proteinExistence type="predicted"/>